<organism evidence="3 4">
    <name type="scientific">Modestobacter marinus</name>
    <dbReference type="NCBI Taxonomy" id="477641"/>
    <lineage>
        <taxon>Bacteria</taxon>
        <taxon>Bacillati</taxon>
        <taxon>Actinomycetota</taxon>
        <taxon>Actinomycetes</taxon>
        <taxon>Geodermatophilales</taxon>
        <taxon>Geodermatophilaceae</taxon>
        <taxon>Modestobacter</taxon>
    </lineage>
</organism>
<dbReference type="AlphaFoldDB" id="A0A846LCV6"/>
<reference evidence="3 4" key="3">
    <citation type="submission" date="2020-02" db="EMBL/GenBank/DDBJ databases">
        <title>Sequencing the genomes of 1000 actinobacteria strains.</title>
        <authorList>
            <person name="Klenk H.-P."/>
        </authorList>
    </citation>
    <scope>NUCLEOTIDE SEQUENCE [LARGE SCALE GENOMIC DNA]</scope>
    <source>
        <strain evidence="3 4">DSM 45201</strain>
    </source>
</reference>
<name>A0A846LCV6_9ACTN</name>
<reference evidence="2" key="4">
    <citation type="submission" date="2024-05" db="EMBL/GenBank/DDBJ databases">
        <authorList>
            <person name="Sun Q."/>
            <person name="Zhou Y."/>
        </authorList>
    </citation>
    <scope>NUCLEOTIDE SEQUENCE</scope>
    <source>
        <strain evidence="2">CGMCC 4.5581</strain>
    </source>
</reference>
<dbReference type="InterPro" id="IPR013207">
    <property type="entry name" value="LGFP"/>
</dbReference>
<sequence>MGRERSVHGYPRSSEQSTPNGRGRYNDFQEGGIYWLPGVGARSVYGGIYDAWARFGWEGGRLGFPLTDETSTPDGVGRFNHFEGGSIYWTPGTGAQQVEGSIRARWAALGWERSYLGYPTSDEYTIPGGRRSDFQGGSITWDAATGRLTELRR</sequence>
<evidence type="ECO:0000313" key="3">
    <source>
        <dbReference type="EMBL" id="NIH65953.1"/>
    </source>
</evidence>
<dbReference type="EMBL" id="JAAMPA010000001">
    <property type="protein sequence ID" value="NIH65953.1"/>
    <property type="molecule type" value="Genomic_DNA"/>
</dbReference>
<dbReference type="Proteomes" id="UP000552836">
    <property type="component" value="Unassembled WGS sequence"/>
</dbReference>
<evidence type="ECO:0000313" key="5">
    <source>
        <dbReference type="Proteomes" id="UP000648663"/>
    </source>
</evidence>
<evidence type="ECO:0000313" key="2">
    <source>
        <dbReference type="EMBL" id="GGL68413.1"/>
    </source>
</evidence>
<evidence type="ECO:0000256" key="1">
    <source>
        <dbReference type="SAM" id="MobiDB-lite"/>
    </source>
</evidence>
<accession>A0A846LCV6</accession>
<protein>
    <submittedName>
        <fullName evidence="3">Uncharacterized protein with LGFP repeats</fullName>
    </submittedName>
</protein>
<proteinExistence type="predicted"/>
<comment type="caution">
    <text evidence="3">The sequence shown here is derived from an EMBL/GenBank/DDBJ whole genome shotgun (WGS) entry which is preliminary data.</text>
</comment>
<dbReference type="Pfam" id="PF08310">
    <property type="entry name" value="LGFP"/>
    <property type="match status" value="3"/>
</dbReference>
<keyword evidence="5" id="KW-1185">Reference proteome</keyword>
<evidence type="ECO:0000313" key="4">
    <source>
        <dbReference type="Proteomes" id="UP000552836"/>
    </source>
</evidence>
<feature type="region of interest" description="Disordered" evidence="1">
    <location>
        <begin position="1"/>
        <end position="23"/>
    </location>
</feature>
<reference evidence="2" key="1">
    <citation type="journal article" date="2014" name="Int. J. Syst. Evol. Microbiol.">
        <title>Complete genome of a new Firmicutes species belonging to the dominant human colonic microbiota ('Ruminococcus bicirculans') reveals two chromosomes and a selective capacity to utilize plant glucans.</title>
        <authorList>
            <consortium name="NISC Comparative Sequencing Program"/>
            <person name="Wegmann U."/>
            <person name="Louis P."/>
            <person name="Goesmann A."/>
            <person name="Henrissat B."/>
            <person name="Duncan S.H."/>
            <person name="Flint H.J."/>
        </authorList>
    </citation>
    <scope>NUCLEOTIDE SEQUENCE</scope>
    <source>
        <strain evidence="2">CGMCC 4.5581</strain>
    </source>
</reference>
<dbReference type="RefSeq" id="WP_208382723.1">
    <property type="nucleotide sequence ID" value="NZ_BAABJU010000014.1"/>
</dbReference>
<reference evidence="5" key="2">
    <citation type="journal article" date="2019" name="Int. J. Syst. Evol. Microbiol.">
        <title>The Global Catalogue of Microorganisms (GCM) 10K type strain sequencing project: providing services to taxonomists for standard genome sequencing and annotation.</title>
        <authorList>
            <consortium name="The Broad Institute Genomics Platform"/>
            <consortium name="The Broad Institute Genome Sequencing Center for Infectious Disease"/>
            <person name="Wu L."/>
            <person name="Ma J."/>
        </authorList>
    </citation>
    <scope>NUCLEOTIDE SEQUENCE [LARGE SCALE GENOMIC DNA]</scope>
    <source>
        <strain evidence="5">CGMCC 4.5581</strain>
    </source>
</reference>
<dbReference type="Proteomes" id="UP000648663">
    <property type="component" value="Unassembled WGS sequence"/>
</dbReference>
<dbReference type="EMBL" id="BMMI01000004">
    <property type="protein sequence ID" value="GGL68413.1"/>
    <property type="molecule type" value="Genomic_DNA"/>
</dbReference>
<gene>
    <name evidence="3" type="ORF">FB380_000399</name>
    <name evidence="2" type="ORF">GCM10011589_25930</name>
</gene>